<dbReference type="Gene3D" id="3.40.50.720">
    <property type="entry name" value="NAD(P)-binding Rossmann-like Domain"/>
    <property type="match status" value="1"/>
</dbReference>
<accession>A0A0H5D460</accession>
<evidence type="ECO:0000256" key="1">
    <source>
        <dbReference type="ARBA" id="ARBA00006484"/>
    </source>
</evidence>
<dbReference type="Pfam" id="PF13561">
    <property type="entry name" value="adh_short_C2"/>
    <property type="match status" value="1"/>
</dbReference>
<evidence type="ECO:0000259" key="3">
    <source>
        <dbReference type="SMART" id="SM00822"/>
    </source>
</evidence>
<dbReference type="PANTHER" id="PTHR43639:SF1">
    <property type="entry name" value="SHORT-CHAIN DEHYDROGENASE_REDUCTASE FAMILY PROTEIN"/>
    <property type="match status" value="1"/>
</dbReference>
<keyword evidence="2 4" id="KW-0560">Oxidoreductase</keyword>
<reference evidence="5" key="1">
    <citation type="submission" date="2015-05" db="EMBL/GenBank/DDBJ databases">
        <authorList>
            <person name="Rodrigo-Torres Lidia"/>
            <person name="Arahal R.David."/>
        </authorList>
    </citation>
    <scope>NUCLEOTIDE SEQUENCE [LARGE SCALE GENOMIC DNA]</scope>
    <source>
        <strain evidence="5">CECT 7321</strain>
    </source>
</reference>
<keyword evidence="5" id="KW-1185">Reference proteome</keyword>
<organism evidence="4 5">
    <name type="scientific">Phaeobacter italicus</name>
    <dbReference type="NCBI Taxonomy" id="481446"/>
    <lineage>
        <taxon>Bacteria</taxon>
        <taxon>Pseudomonadati</taxon>
        <taxon>Pseudomonadota</taxon>
        <taxon>Alphaproteobacteria</taxon>
        <taxon>Rhodobacterales</taxon>
        <taxon>Roseobacteraceae</taxon>
        <taxon>Phaeobacter</taxon>
    </lineage>
</organism>
<dbReference type="InterPro" id="IPR002347">
    <property type="entry name" value="SDR_fam"/>
</dbReference>
<dbReference type="InterPro" id="IPR036291">
    <property type="entry name" value="NAD(P)-bd_dom_sf"/>
</dbReference>
<dbReference type="STRING" id="481446.NIT7645_00178"/>
<dbReference type="PANTHER" id="PTHR43639">
    <property type="entry name" value="OXIDOREDUCTASE, SHORT-CHAIN DEHYDROGENASE/REDUCTASE FAMILY (AFU_ORTHOLOGUE AFUA_5G02870)"/>
    <property type="match status" value="1"/>
</dbReference>
<dbReference type="SMART" id="SM00822">
    <property type="entry name" value="PKS_KR"/>
    <property type="match status" value="1"/>
</dbReference>
<sequence length="256" mass="26884">MSDTAIFPDLKGASVFITGGGSGIGAALSEGFLRQGAKVAFVGRSDASAFVARMEAETGNPPLFIQCDITDIPALKSAIEQAAEAHGPITTLVNNAANDQRHATLDVDEEFWDWAQAINLKAYFFACQAVLPGMQAAGGGSIVNFTSISYMMGNSGYPAYTTANAGINGMTRSLAREFGADRIRVNALAPGWVLTDKQLDKWATPEALAAHLERQCLKDHLAPQDIVGSTLFLASATSRMITGQTLVVDGGVVVTG</sequence>
<dbReference type="InterPro" id="IPR057326">
    <property type="entry name" value="KR_dom"/>
</dbReference>
<evidence type="ECO:0000313" key="4">
    <source>
        <dbReference type="EMBL" id="CRL11997.1"/>
    </source>
</evidence>
<dbReference type="RefSeq" id="WP_050673869.1">
    <property type="nucleotide sequence ID" value="NZ_CVRL01000037.1"/>
</dbReference>
<dbReference type="Proteomes" id="UP000043764">
    <property type="component" value="Unassembled WGS sequence"/>
</dbReference>
<dbReference type="CDD" id="cd05233">
    <property type="entry name" value="SDR_c"/>
    <property type="match status" value="1"/>
</dbReference>
<dbReference type="FunFam" id="3.40.50.720:FF:000084">
    <property type="entry name" value="Short-chain dehydrogenase reductase"/>
    <property type="match status" value="1"/>
</dbReference>
<evidence type="ECO:0000313" key="5">
    <source>
        <dbReference type="Proteomes" id="UP000043764"/>
    </source>
</evidence>
<dbReference type="SUPFAM" id="SSF51735">
    <property type="entry name" value="NAD(P)-binding Rossmann-fold domains"/>
    <property type="match status" value="1"/>
</dbReference>
<dbReference type="PRINTS" id="PR00081">
    <property type="entry name" value="GDHRDH"/>
</dbReference>
<comment type="similarity">
    <text evidence="1">Belongs to the short-chain dehydrogenases/reductases (SDR) family.</text>
</comment>
<dbReference type="AlphaFoldDB" id="A0A0H5D460"/>
<dbReference type="EMBL" id="CVRL01000037">
    <property type="protein sequence ID" value="CRL11997.1"/>
    <property type="molecule type" value="Genomic_DNA"/>
</dbReference>
<protein>
    <submittedName>
        <fullName evidence="4">2-dehydro-3-deoxy-D-gluconate 5-dehydrogenase</fullName>
        <ecNumber evidence="4">1.1.1.127</ecNumber>
    </submittedName>
</protein>
<dbReference type="EC" id="1.1.1.127" evidence="4"/>
<evidence type="ECO:0000256" key="2">
    <source>
        <dbReference type="ARBA" id="ARBA00023002"/>
    </source>
</evidence>
<name>A0A0H5D460_9RHOB</name>
<proteinExistence type="inferred from homology"/>
<feature type="domain" description="Ketoreductase" evidence="3">
    <location>
        <begin position="13"/>
        <end position="205"/>
    </location>
</feature>
<gene>
    <name evidence="4" type="primary">kduD</name>
    <name evidence="4" type="ORF">NIT7321_02869</name>
</gene>
<dbReference type="GO" id="GO:0047001">
    <property type="term" value="F:2-dehydro-3-deoxy-D-gluconate 5-dehydrogenase activity"/>
    <property type="evidence" value="ECO:0007669"/>
    <property type="project" value="UniProtKB-EC"/>
</dbReference>
<dbReference type="PRINTS" id="PR00080">
    <property type="entry name" value="SDRFAMILY"/>
</dbReference>